<evidence type="ECO:0000313" key="5">
    <source>
        <dbReference type="Proteomes" id="UP000230423"/>
    </source>
</evidence>
<gene>
    <name evidence="4" type="ORF">TELCIR_10599</name>
</gene>
<proteinExistence type="predicted"/>
<dbReference type="OrthoDB" id="5856479at2759"/>
<keyword evidence="1" id="KW-0880">Kelch repeat</keyword>
<evidence type="ECO:0000256" key="2">
    <source>
        <dbReference type="ARBA" id="ARBA00022737"/>
    </source>
</evidence>
<sequence>MPTYRESCGVASLDGYLYAVGGIRGCEYLNVVERYDPHRDEWTHMAPMRSRRHGASVSVVGGCLYAAGGLDPRVGRWEDVCPMSTRRALSGSAMFDGDLYVAGGFDEEGETSVSRRPEAGVGVIRKPCDPEQ</sequence>
<organism evidence="4 5">
    <name type="scientific">Teladorsagia circumcincta</name>
    <name type="common">Brown stomach worm</name>
    <name type="synonym">Ostertagia circumcincta</name>
    <dbReference type="NCBI Taxonomy" id="45464"/>
    <lineage>
        <taxon>Eukaryota</taxon>
        <taxon>Metazoa</taxon>
        <taxon>Ecdysozoa</taxon>
        <taxon>Nematoda</taxon>
        <taxon>Chromadorea</taxon>
        <taxon>Rhabditida</taxon>
        <taxon>Rhabditina</taxon>
        <taxon>Rhabditomorpha</taxon>
        <taxon>Strongyloidea</taxon>
        <taxon>Trichostrongylidae</taxon>
        <taxon>Teladorsagia</taxon>
    </lineage>
</organism>
<dbReference type="SMART" id="SM00612">
    <property type="entry name" value="Kelch"/>
    <property type="match status" value="2"/>
</dbReference>
<dbReference type="SUPFAM" id="SSF117281">
    <property type="entry name" value="Kelch motif"/>
    <property type="match status" value="1"/>
</dbReference>
<evidence type="ECO:0000256" key="3">
    <source>
        <dbReference type="SAM" id="MobiDB-lite"/>
    </source>
</evidence>
<evidence type="ECO:0000313" key="4">
    <source>
        <dbReference type="EMBL" id="PIO67642.1"/>
    </source>
</evidence>
<evidence type="ECO:0000256" key="1">
    <source>
        <dbReference type="ARBA" id="ARBA00022441"/>
    </source>
</evidence>
<dbReference type="Proteomes" id="UP000230423">
    <property type="component" value="Unassembled WGS sequence"/>
</dbReference>
<dbReference type="EMBL" id="KZ347481">
    <property type="protein sequence ID" value="PIO67642.1"/>
    <property type="molecule type" value="Genomic_DNA"/>
</dbReference>
<keyword evidence="2" id="KW-0677">Repeat</keyword>
<dbReference type="PANTHER" id="PTHR24412">
    <property type="entry name" value="KELCH PROTEIN"/>
    <property type="match status" value="1"/>
</dbReference>
<name>A0A2G9UD18_TELCI</name>
<dbReference type="PANTHER" id="PTHR24412:SF451">
    <property type="entry name" value="KELCH-LIKE PROTEIN 20"/>
    <property type="match status" value="1"/>
</dbReference>
<accession>A0A2G9UD18</accession>
<dbReference type="Pfam" id="PF01344">
    <property type="entry name" value="Kelch_1"/>
    <property type="match status" value="1"/>
</dbReference>
<reference evidence="4 5" key="1">
    <citation type="submission" date="2015-09" db="EMBL/GenBank/DDBJ databases">
        <title>Draft genome of the parasitic nematode Teladorsagia circumcincta isolate WARC Sus (inbred).</title>
        <authorList>
            <person name="Mitreva M."/>
        </authorList>
    </citation>
    <scope>NUCLEOTIDE SEQUENCE [LARGE SCALE GENOMIC DNA]</scope>
    <source>
        <strain evidence="4 5">S</strain>
    </source>
</reference>
<protein>
    <submittedName>
        <fullName evidence="4">Kelch repeat protein</fullName>
    </submittedName>
</protein>
<dbReference type="InterPro" id="IPR006652">
    <property type="entry name" value="Kelch_1"/>
</dbReference>
<dbReference type="AlphaFoldDB" id="A0A2G9UD18"/>
<keyword evidence="5" id="KW-1185">Reference proteome</keyword>
<dbReference type="InterPro" id="IPR015915">
    <property type="entry name" value="Kelch-typ_b-propeller"/>
</dbReference>
<dbReference type="Gene3D" id="2.120.10.80">
    <property type="entry name" value="Kelch-type beta propeller"/>
    <property type="match status" value="1"/>
</dbReference>
<feature type="region of interest" description="Disordered" evidence="3">
    <location>
        <begin position="110"/>
        <end position="132"/>
    </location>
</feature>